<evidence type="ECO:0000313" key="4">
    <source>
        <dbReference type="Proteomes" id="UP000233100"/>
    </source>
</evidence>
<proteinExistence type="predicted"/>
<dbReference type="PANTHER" id="PTHR45782">
    <property type="entry name" value="MITOCHONDRIAL RIBOSOME-ASSOCIATED GTPASE 1"/>
    <property type="match status" value="1"/>
</dbReference>
<reference evidence="3 4" key="1">
    <citation type="submission" date="2013-03" db="EMBL/GenBank/DDBJ databases">
        <authorList>
            <person name="Warren W."/>
            <person name="Wilson R.K."/>
        </authorList>
    </citation>
    <scope>NUCLEOTIDE SEQUENCE</scope>
</reference>
<dbReference type="GeneTree" id="ENSGT00500000044923"/>
<dbReference type="GO" id="GO:0003924">
    <property type="term" value="F:GTPase activity"/>
    <property type="evidence" value="ECO:0007669"/>
    <property type="project" value="TreeGrafter"/>
</dbReference>
<protein>
    <submittedName>
        <fullName evidence="3">Mitochondrial ribosome associated GTPase 1</fullName>
    </submittedName>
</protein>
<dbReference type="SUPFAM" id="SSF52540">
    <property type="entry name" value="P-loop containing nucleoside triphosphate hydrolases"/>
    <property type="match status" value="1"/>
</dbReference>
<evidence type="ECO:0000256" key="1">
    <source>
        <dbReference type="ARBA" id="ARBA00022741"/>
    </source>
</evidence>
<dbReference type="Gene3D" id="3.40.50.300">
    <property type="entry name" value="P-loop containing nucleotide triphosphate hydrolases"/>
    <property type="match status" value="1"/>
</dbReference>
<dbReference type="PANTHER" id="PTHR45782:SF4">
    <property type="entry name" value="MITOCHONDRIAL RIBOSOME-ASSOCIATED GTPASE 1"/>
    <property type="match status" value="1"/>
</dbReference>
<evidence type="ECO:0000313" key="3">
    <source>
        <dbReference type="Ensembl" id="ENSMFAP00000048033.1"/>
    </source>
</evidence>
<dbReference type="Bgee" id="ENSMFAG00000042851">
    <property type="expression patterns" value="Expressed in thymus and 13 other cell types or tissues"/>
</dbReference>
<name>A0A7N9C8X3_MACFA</name>
<gene>
    <name evidence="3" type="primary">MTG1</name>
</gene>
<dbReference type="InterPro" id="IPR027417">
    <property type="entry name" value="P-loop_NTPase"/>
</dbReference>
<reference evidence="3" key="2">
    <citation type="submission" date="2025-08" db="UniProtKB">
        <authorList>
            <consortium name="Ensembl"/>
        </authorList>
    </citation>
    <scope>IDENTIFICATION</scope>
</reference>
<keyword evidence="4" id="KW-1185">Reference proteome</keyword>
<evidence type="ECO:0000256" key="2">
    <source>
        <dbReference type="ARBA" id="ARBA00023134"/>
    </source>
</evidence>
<dbReference type="GO" id="GO:0032543">
    <property type="term" value="P:mitochondrial translation"/>
    <property type="evidence" value="ECO:0007669"/>
    <property type="project" value="TreeGrafter"/>
</dbReference>
<keyword evidence="1" id="KW-0547">Nucleotide-binding</keyword>
<organism evidence="3 4">
    <name type="scientific">Macaca fascicularis</name>
    <name type="common">Crab-eating macaque</name>
    <name type="synonym">Cynomolgus monkey</name>
    <dbReference type="NCBI Taxonomy" id="9541"/>
    <lineage>
        <taxon>Eukaryota</taxon>
        <taxon>Metazoa</taxon>
        <taxon>Chordata</taxon>
        <taxon>Craniata</taxon>
        <taxon>Vertebrata</taxon>
        <taxon>Euteleostomi</taxon>
        <taxon>Mammalia</taxon>
        <taxon>Eutheria</taxon>
        <taxon>Euarchontoglires</taxon>
        <taxon>Primates</taxon>
        <taxon>Haplorrhini</taxon>
        <taxon>Catarrhini</taxon>
        <taxon>Cercopithecidae</taxon>
        <taxon>Cercopithecinae</taxon>
        <taxon>Macaca</taxon>
    </lineage>
</organism>
<dbReference type="Ensembl" id="ENSMFAT00000077282.1">
    <property type="protein sequence ID" value="ENSMFAP00000048033.1"/>
    <property type="gene ID" value="ENSMFAG00000042851.2"/>
</dbReference>
<dbReference type="GO" id="GO:0005525">
    <property type="term" value="F:GTP binding"/>
    <property type="evidence" value="ECO:0007669"/>
    <property type="project" value="UniProtKB-KW"/>
</dbReference>
<keyword evidence="2" id="KW-0342">GTP-binding</keyword>
<sequence>MKSSLKLVDCIIEVHDARIPLSGRNPLFQETLGLKPHLLVLNKMDLADLTEQQKIMQRLEGEGLKNVIFTNCLKDENVKQIIPMVTELMGSSPRYHRGEVGWWDPGLGGWCGMGQPLLLGLSKEKVLRPRKAARVGGEPGITRAVMSRIQVSERPLMFLLDTPGVLAPRIESVETGLKLALCGEPGLGWGWGPCHPTFRTDCGTGP</sequence>
<reference evidence="3" key="3">
    <citation type="submission" date="2025-09" db="UniProtKB">
        <authorList>
            <consortium name="Ensembl"/>
        </authorList>
    </citation>
    <scope>IDENTIFICATION</scope>
</reference>
<dbReference type="Proteomes" id="UP000233100">
    <property type="component" value="Chromosome 9"/>
</dbReference>
<dbReference type="GO" id="GO:0005739">
    <property type="term" value="C:mitochondrion"/>
    <property type="evidence" value="ECO:0007669"/>
    <property type="project" value="TreeGrafter"/>
</dbReference>
<accession>A0A7N9C8X3</accession>
<dbReference type="FunFam" id="3.40.50.300:FF:000876">
    <property type="entry name" value="Mitochondrial GTPase 1"/>
    <property type="match status" value="1"/>
</dbReference>
<dbReference type="AlphaFoldDB" id="A0A7N9C8X3"/>